<feature type="domain" description="HTH luxR-type" evidence="4">
    <location>
        <begin position="281"/>
        <end position="344"/>
    </location>
</feature>
<evidence type="ECO:0000313" key="5">
    <source>
        <dbReference type="EMBL" id="MCP2257498.1"/>
    </source>
</evidence>
<organism evidence="5 6">
    <name type="scientific">Streptoalloteichus tenebrarius (strain ATCC 17920 / DSM 40477 / JCM 4838 / CBS 697.72 / NBRC 16177 / NCIMB 11028 / NRRL B-12390 / A12253. 1 / ISP 5477)</name>
    <name type="common">Streptomyces tenebrarius</name>
    <dbReference type="NCBI Taxonomy" id="1933"/>
    <lineage>
        <taxon>Bacteria</taxon>
        <taxon>Bacillati</taxon>
        <taxon>Actinomycetota</taxon>
        <taxon>Actinomycetes</taxon>
        <taxon>Pseudonocardiales</taxon>
        <taxon>Pseudonocardiaceae</taxon>
        <taxon>Streptoalloteichus</taxon>
    </lineage>
</organism>
<evidence type="ECO:0000256" key="3">
    <source>
        <dbReference type="ARBA" id="ARBA00023163"/>
    </source>
</evidence>
<protein>
    <submittedName>
        <fullName evidence="5">DNA-binding transcriptional regulator, CsgD family</fullName>
    </submittedName>
</protein>
<keyword evidence="1" id="KW-0805">Transcription regulation</keyword>
<name>A0ABT1HPS1_STRSD</name>
<dbReference type="InterPro" id="IPR036388">
    <property type="entry name" value="WH-like_DNA-bd_sf"/>
</dbReference>
<dbReference type="InterPro" id="IPR000792">
    <property type="entry name" value="Tscrpt_reg_LuxR_C"/>
</dbReference>
<dbReference type="SMART" id="SM00421">
    <property type="entry name" value="HTH_LUXR"/>
    <property type="match status" value="1"/>
</dbReference>
<accession>A0ABT1HPS1</accession>
<evidence type="ECO:0000259" key="4">
    <source>
        <dbReference type="PROSITE" id="PS50043"/>
    </source>
</evidence>
<dbReference type="PROSITE" id="PS50043">
    <property type="entry name" value="HTH_LUXR_2"/>
    <property type="match status" value="1"/>
</dbReference>
<dbReference type="EMBL" id="JAMTCP010000004">
    <property type="protein sequence ID" value="MCP2257498.1"/>
    <property type="molecule type" value="Genomic_DNA"/>
</dbReference>
<keyword evidence="6" id="KW-1185">Reference proteome</keyword>
<evidence type="ECO:0000256" key="2">
    <source>
        <dbReference type="ARBA" id="ARBA00023125"/>
    </source>
</evidence>
<proteinExistence type="predicted"/>
<dbReference type="GO" id="GO:0003677">
    <property type="term" value="F:DNA binding"/>
    <property type="evidence" value="ECO:0007669"/>
    <property type="project" value="UniProtKB-KW"/>
</dbReference>
<keyword evidence="3" id="KW-0804">Transcription</keyword>
<reference evidence="5 6" key="1">
    <citation type="submission" date="2022-06" db="EMBL/GenBank/DDBJ databases">
        <title>Genomic Encyclopedia of Archaeal and Bacterial Type Strains, Phase II (KMG-II): from individual species to whole genera.</title>
        <authorList>
            <person name="Goeker M."/>
        </authorList>
    </citation>
    <scope>NUCLEOTIDE SEQUENCE [LARGE SCALE GENOMIC DNA]</scope>
    <source>
        <strain evidence="5 6">DSM 40477</strain>
    </source>
</reference>
<dbReference type="PANTHER" id="PTHR44688">
    <property type="entry name" value="DNA-BINDING TRANSCRIPTIONAL ACTIVATOR DEVR_DOSR"/>
    <property type="match status" value="1"/>
</dbReference>
<comment type="caution">
    <text evidence="5">The sequence shown here is derived from an EMBL/GenBank/DDBJ whole genome shotgun (WGS) entry which is preliminary data.</text>
</comment>
<evidence type="ECO:0000313" key="6">
    <source>
        <dbReference type="Proteomes" id="UP001205311"/>
    </source>
</evidence>
<sequence length="344" mass="36879">MLRDLTRAAGQGASSDKLGELVSRVLAPVVAHDALRLVGTSPSAGFGPASFSFWCGYEPDFGWSLLFNCYADRDPCPLEELARRSVPAAVVGADTRAEWRDRITRSLFADHGVGCELRLVLRDGRGVWGTLGLLRAEGGRPFDADDLSRVARWGPALISVLRGYVTSAPLAPAVSAPPAGVLVVGSDHLIRSATASAFHWRERLRRHQHAPAFTGEVFFAGMSAQARKHARDPRAAPALVVGPAASYGRWIVCHGQPLDDEGVGDVAIVLQSATTDQVLPVFCDWYGITARERQIVASLAQGAAPKQIARRLDLSPHTVNDHLKAVFRKTGASGRDELLAALGN</sequence>
<dbReference type="Gene3D" id="1.10.10.10">
    <property type="entry name" value="Winged helix-like DNA-binding domain superfamily/Winged helix DNA-binding domain"/>
    <property type="match status" value="1"/>
</dbReference>
<gene>
    <name evidence="5" type="ORF">LX15_001183</name>
</gene>
<dbReference type="CDD" id="cd06170">
    <property type="entry name" value="LuxR_C_like"/>
    <property type="match status" value="1"/>
</dbReference>
<keyword evidence="2 5" id="KW-0238">DNA-binding</keyword>
<dbReference type="Proteomes" id="UP001205311">
    <property type="component" value="Unassembled WGS sequence"/>
</dbReference>
<dbReference type="PRINTS" id="PR00038">
    <property type="entry name" value="HTHLUXR"/>
</dbReference>
<evidence type="ECO:0000256" key="1">
    <source>
        <dbReference type="ARBA" id="ARBA00023015"/>
    </source>
</evidence>
<dbReference type="InterPro" id="IPR016032">
    <property type="entry name" value="Sig_transdc_resp-reg_C-effctor"/>
</dbReference>
<dbReference type="SUPFAM" id="SSF46894">
    <property type="entry name" value="C-terminal effector domain of the bipartite response regulators"/>
    <property type="match status" value="1"/>
</dbReference>
<dbReference type="Pfam" id="PF00196">
    <property type="entry name" value="GerE"/>
    <property type="match status" value="1"/>
</dbReference>
<dbReference type="PANTHER" id="PTHR44688:SF16">
    <property type="entry name" value="DNA-BINDING TRANSCRIPTIONAL ACTIVATOR DEVR_DOSR"/>
    <property type="match status" value="1"/>
</dbReference>